<evidence type="ECO:0000259" key="6">
    <source>
        <dbReference type="Pfam" id="PF02563"/>
    </source>
</evidence>
<dbReference type="InterPro" id="IPR014284">
    <property type="entry name" value="RNA_pol_sigma-70_dom"/>
</dbReference>
<dbReference type="InterPro" id="IPR003715">
    <property type="entry name" value="Poly_export_N"/>
</dbReference>
<dbReference type="EMBL" id="CP155447">
    <property type="protein sequence ID" value="XBH01490.1"/>
    <property type="molecule type" value="Genomic_DNA"/>
</dbReference>
<dbReference type="Gene3D" id="3.30.1950.10">
    <property type="entry name" value="wza like domain"/>
    <property type="match status" value="1"/>
</dbReference>
<proteinExistence type="inferred from homology"/>
<dbReference type="Pfam" id="PF02563">
    <property type="entry name" value="Poly_export"/>
    <property type="match status" value="1"/>
</dbReference>
<protein>
    <submittedName>
        <fullName evidence="10">Sigma-70 family RNA polymerase sigma factor</fullName>
    </submittedName>
</protein>
<evidence type="ECO:0000259" key="9">
    <source>
        <dbReference type="Pfam" id="PF10531"/>
    </source>
</evidence>
<dbReference type="InterPro" id="IPR019554">
    <property type="entry name" value="Soluble_ligand-bd"/>
</dbReference>
<dbReference type="NCBIfam" id="TIGR02937">
    <property type="entry name" value="sigma70-ECF"/>
    <property type="match status" value="1"/>
</dbReference>
<evidence type="ECO:0000259" key="8">
    <source>
        <dbReference type="Pfam" id="PF08281"/>
    </source>
</evidence>
<gene>
    <name evidence="10" type="ORF">V5E97_24425</name>
</gene>
<organism evidence="10">
    <name type="scientific">Singulisphaera sp. Ch08</name>
    <dbReference type="NCBI Taxonomy" id="3120278"/>
    <lineage>
        <taxon>Bacteria</taxon>
        <taxon>Pseudomonadati</taxon>
        <taxon>Planctomycetota</taxon>
        <taxon>Planctomycetia</taxon>
        <taxon>Isosphaerales</taxon>
        <taxon>Isosphaeraceae</taxon>
        <taxon>Singulisphaera</taxon>
    </lineage>
</organism>
<keyword evidence="3" id="KW-0731">Sigma factor</keyword>
<dbReference type="GO" id="GO:0003677">
    <property type="term" value="F:DNA binding"/>
    <property type="evidence" value="ECO:0007669"/>
    <property type="project" value="InterPro"/>
</dbReference>
<feature type="region of interest" description="Disordered" evidence="5">
    <location>
        <begin position="543"/>
        <end position="562"/>
    </location>
</feature>
<feature type="domain" description="Polysaccharide export protein N-terminal" evidence="6">
    <location>
        <begin position="314"/>
        <end position="383"/>
    </location>
</feature>
<keyword evidence="4" id="KW-0804">Transcription</keyword>
<dbReference type="CDD" id="cd06171">
    <property type="entry name" value="Sigma70_r4"/>
    <property type="match status" value="1"/>
</dbReference>
<dbReference type="Gene3D" id="1.10.10.10">
    <property type="entry name" value="Winged helix-like DNA-binding domain superfamily/Winged helix DNA-binding domain"/>
    <property type="match status" value="1"/>
</dbReference>
<feature type="domain" description="RNA polymerase sigma factor 70 region 4 type 2" evidence="8">
    <location>
        <begin position="145"/>
        <end position="197"/>
    </location>
</feature>
<evidence type="ECO:0000256" key="5">
    <source>
        <dbReference type="SAM" id="MobiDB-lite"/>
    </source>
</evidence>
<dbReference type="GO" id="GO:0016987">
    <property type="term" value="F:sigma factor activity"/>
    <property type="evidence" value="ECO:0007669"/>
    <property type="project" value="UniProtKB-KW"/>
</dbReference>
<dbReference type="GO" id="GO:0006352">
    <property type="term" value="P:DNA-templated transcription initiation"/>
    <property type="evidence" value="ECO:0007669"/>
    <property type="project" value="InterPro"/>
</dbReference>
<dbReference type="PANTHER" id="PTHR43133:SF51">
    <property type="entry name" value="RNA POLYMERASE SIGMA FACTOR"/>
    <property type="match status" value="1"/>
</dbReference>
<feature type="region of interest" description="Disordered" evidence="5">
    <location>
        <begin position="501"/>
        <end position="521"/>
    </location>
</feature>
<feature type="domain" description="RNA polymerase sigma-70 region 2" evidence="7">
    <location>
        <begin position="49"/>
        <end position="114"/>
    </location>
</feature>
<dbReference type="AlphaFoldDB" id="A0AAU7C8N4"/>
<dbReference type="Gene3D" id="3.10.560.10">
    <property type="entry name" value="Outer membrane lipoprotein wza domain like"/>
    <property type="match status" value="1"/>
</dbReference>
<dbReference type="InterPro" id="IPR013325">
    <property type="entry name" value="RNA_pol_sigma_r2"/>
</dbReference>
<evidence type="ECO:0000256" key="3">
    <source>
        <dbReference type="ARBA" id="ARBA00023082"/>
    </source>
</evidence>
<dbReference type="PANTHER" id="PTHR43133">
    <property type="entry name" value="RNA POLYMERASE ECF-TYPE SIGMA FACTO"/>
    <property type="match status" value="1"/>
</dbReference>
<evidence type="ECO:0000256" key="1">
    <source>
        <dbReference type="ARBA" id="ARBA00010641"/>
    </source>
</evidence>
<dbReference type="Pfam" id="PF10531">
    <property type="entry name" value="SLBB"/>
    <property type="match status" value="1"/>
</dbReference>
<dbReference type="InterPro" id="IPR036388">
    <property type="entry name" value="WH-like_DNA-bd_sf"/>
</dbReference>
<evidence type="ECO:0000313" key="10">
    <source>
        <dbReference type="EMBL" id="XBH01490.1"/>
    </source>
</evidence>
<feature type="compositionally biased region" description="Basic and acidic residues" evidence="5">
    <location>
        <begin position="501"/>
        <end position="518"/>
    </location>
</feature>
<evidence type="ECO:0000259" key="7">
    <source>
        <dbReference type="Pfam" id="PF04542"/>
    </source>
</evidence>
<reference evidence="10" key="1">
    <citation type="submission" date="2024-05" db="EMBL/GenBank/DDBJ databases">
        <title>Planctomycetes of the genus Singulisphaera possess chitinolytic capabilities.</title>
        <authorList>
            <person name="Ivanova A."/>
        </authorList>
    </citation>
    <scope>NUCLEOTIDE SEQUENCE</scope>
    <source>
        <strain evidence="10">Ch08T</strain>
    </source>
</reference>
<dbReference type="InterPro" id="IPR007627">
    <property type="entry name" value="RNA_pol_sigma70_r2"/>
</dbReference>
<dbReference type="InterPro" id="IPR013249">
    <property type="entry name" value="RNA_pol_sigma70_r4_t2"/>
</dbReference>
<feature type="domain" description="Soluble ligand binding" evidence="9">
    <location>
        <begin position="419"/>
        <end position="468"/>
    </location>
</feature>
<dbReference type="InterPro" id="IPR039425">
    <property type="entry name" value="RNA_pol_sigma-70-like"/>
</dbReference>
<sequence>MATDQGGNILRPLHTLFRLGAIGQLTDGQLLTRFMERGGEAADAAFAALVERHGPMVLRVCRRVLDNPHDAQDAFQATFLVLVRRSSAVCRRDSLGSWLHGVALRVAGNARRRDLRRRRHERLNAERVPGADDCPDLGGKLDLERLLHEELGRLPDRYRAPMVLCYLEGRSCEEVAHRLNWPLGTVKSRLARGRERLRGRLVRRGVVPTVGTVVATLVAERAMGAIPVALEEGTIRAAIGLAAGRGATVKLVSLAAAELMEGALRTMTVSSRKAIAMGLLALGIAVVSTGSLMQRAVGDAPTPPSRELEMTPLPSYVVEPPDLIRVDVHEALPSQPIQGERLVRPDGKISLGYYGELYVAGLTPREIKEKLILHLRTFLTEEQLGLSVPDSTQSGRSRLVAAADSTRVSVEVTAYNSKVYYVQGDVASPGRIPITGRETVLDGLSYAGGLSSPAAESHIRLVRPVPGGRAPEKLLKVDYQAIVEKGDPTTNYQLRPGDRLIVSRDPKSKPTQEQEAKEQATNIAIERRLTAVERRLDRVIELLEGRKAPSPANESEPKPEGL</sequence>
<dbReference type="Gene3D" id="1.10.1740.10">
    <property type="match status" value="1"/>
</dbReference>
<dbReference type="RefSeq" id="WP_406694218.1">
    <property type="nucleotide sequence ID" value="NZ_CP155447.1"/>
</dbReference>
<dbReference type="Pfam" id="PF08281">
    <property type="entry name" value="Sigma70_r4_2"/>
    <property type="match status" value="1"/>
</dbReference>
<keyword evidence="2" id="KW-0805">Transcription regulation</keyword>
<dbReference type="SUPFAM" id="SSF88659">
    <property type="entry name" value="Sigma3 and sigma4 domains of RNA polymerase sigma factors"/>
    <property type="match status" value="1"/>
</dbReference>
<comment type="similarity">
    <text evidence="1">Belongs to the sigma-70 factor family. ECF subfamily.</text>
</comment>
<evidence type="ECO:0000256" key="4">
    <source>
        <dbReference type="ARBA" id="ARBA00023163"/>
    </source>
</evidence>
<accession>A0AAU7C8N4</accession>
<evidence type="ECO:0000256" key="2">
    <source>
        <dbReference type="ARBA" id="ARBA00023015"/>
    </source>
</evidence>
<dbReference type="Pfam" id="PF04542">
    <property type="entry name" value="Sigma70_r2"/>
    <property type="match status" value="1"/>
</dbReference>
<dbReference type="SUPFAM" id="SSF88946">
    <property type="entry name" value="Sigma2 domain of RNA polymerase sigma factors"/>
    <property type="match status" value="1"/>
</dbReference>
<dbReference type="InterPro" id="IPR013324">
    <property type="entry name" value="RNA_pol_sigma_r3/r4-like"/>
</dbReference>
<name>A0AAU7C8N4_9BACT</name>